<evidence type="ECO:0008006" key="3">
    <source>
        <dbReference type="Google" id="ProtNLM"/>
    </source>
</evidence>
<dbReference type="RefSeq" id="WP_043037094.1">
    <property type="nucleotide sequence ID" value="NZ_JAUE01000050.1"/>
</dbReference>
<comment type="caution">
    <text evidence="1">The sequence shown here is derived from an EMBL/GenBank/DDBJ whole genome shotgun (WGS) entry which is preliminary data.</text>
</comment>
<dbReference type="Proteomes" id="UP000032278">
    <property type="component" value="Unassembled WGS sequence"/>
</dbReference>
<gene>
    <name evidence="1" type="ORF">AT55_02030</name>
</gene>
<protein>
    <recommendedName>
        <fullName evidence="3">Phage protein</fullName>
    </recommendedName>
</protein>
<proteinExistence type="predicted"/>
<evidence type="ECO:0000313" key="1">
    <source>
        <dbReference type="EMBL" id="KIS16999.1"/>
    </source>
</evidence>
<dbReference type="AlphaFoldDB" id="A0AAW3GKQ8"/>
<sequence length="129" mass="15494">MKRLTTYSIMDIDEVKEEIHHKEVEKIFSKIYSLPNGDCRYEIKYIDKYHSKKIKPRYEYDELYNFMEVLEAMDLKNGVDIFLEDDNNIVFKVYGQGYEYKGEYGLIMAQIRVSYVGRLSKEVDFRVLC</sequence>
<name>A0AAW3GKQ8_STRSZ</name>
<evidence type="ECO:0000313" key="2">
    <source>
        <dbReference type="Proteomes" id="UP000032278"/>
    </source>
</evidence>
<reference evidence="1 2" key="1">
    <citation type="submission" date="2013-11" db="EMBL/GenBank/DDBJ databases">
        <authorList>
            <person name="da Piedade I."/>
            <person name="Tang M.H.E."/>
            <person name="Bojesen A.M."/>
        </authorList>
    </citation>
    <scope>NUCLEOTIDE SEQUENCE [LARGE SCALE GENOMIC DNA]</scope>
    <source>
        <strain evidence="1 2">Sz4is</strain>
    </source>
</reference>
<accession>A0AAW3GKQ8</accession>
<organism evidence="1 2">
    <name type="scientific">Streptococcus equi subsp. zooepidemicus Sz4is</name>
    <dbReference type="NCBI Taxonomy" id="1381082"/>
    <lineage>
        <taxon>Bacteria</taxon>
        <taxon>Bacillati</taxon>
        <taxon>Bacillota</taxon>
        <taxon>Bacilli</taxon>
        <taxon>Lactobacillales</taxon>
        <taxon>Streptococcaceae</taxon>
        <taxon>Streptococcus</taxon>
    </lineage>
</organism>
<dbReference type="EMBL" id="JAUE01000050">
    <property type="protein sequence ID" value="KIS16999.1"/>
    <property type="molecule type" value="Genomic_DNA"/>
</dbReference>